<evidence type="ECO:0000256" key="3">
    <source>
        <dbReference type="ARBA" id="ARBA00012899"/>
    </source>
</evidence>
<dbReference type="GO" id="GO:0033862">
    <property type="term" value="F:UMP kinase activity"/>
    <property type="evidence" value="ECO:0007669"/>
    <property type="project" value="UniProtKB-EC"/>
</dbReference>
<organism evidence="9 10">
    <name type="scientific">Iris pallida</name>
    <name type="common">Sweet iris</name>
    <dbReference type="NCBI Taxonomy" id="29817"/>
    <lineage>
        <taxon>Eukaryota</taxon>
        <taxon>Viridiplantae</taxon>
        <taxon>Streptophyta</taxon>
        <taxon>Embryophyta</taxon>
        <taxon>Tracheophyta</taxon>
        <taxon>Spermatophyta</taxon>
        <taxon>Magnoliopsida</taxon>
        <taxon>Liliopsida</taxon>
        <taxon>Asparagales</taxon>
        <taxon>Iridaceae</taxon>
        <taxon>Iridoideae</taxon>
        <taxon>Irideae</taxon>
        <taxon>Iris</taxon>
    </lineage>
</organism>
<dbReference type="Pfam" id="PF13837">
    <property type="entry name" value="Myb_DNA-bind_4"/>
    <property type="match status" value="1"/>
</dbReference>
<dbReference type="GO" id="GO:0005737">
    <property type="term" value="C:cytoplasm"/>
    <property type="evidence" value="ECO:0007669"/>
    <property type="project" value="InterPro"/>
</dbReference>
<keyword evidence="10" id="KW-1185">Reference proteome</keyword>
<evidence type="ECO:0000256" key="6">
    <source>
        <dbReference type="SAM" id="MobiDB-lite"/>
    </source>
</evidence>
<comment type="caution">
    <text evidence="9">The sequence shown here is derived from an EMBL/GenBank/DDBJ whole genome shotgun (WGS) entry which is preliminary data.</text>
</comment>
<dbReference type="HAMAP" id="MF_01220_B">
    <property type="entry name" value="PyrH_B"/>
    <property type="match status" value="1"/>
</dbReference>
<evidence type="ECO:0000313" key="9">
    <source>
        <dbReference type="EMBL" id="KAJ6845313.1"/>
    </source>
</evidence>
<protein>
    <recommendedName>
        <fullName evidence="3">UMP kinase</fullName>
        <ecNumber evidence="3">2.7.4.22</ecNumber>
    </recommendedName>
    <alternativeName>
        <fullName evidence="5">Uridine monophosphate kinase</fullName>
    </alternativeName>
</protein>
<evidence type="ECO:0000259" key="7">
    <source>
        <dbReference type="Pfam" id="PF00696"/>
    </source>
</evidence>
<reference evidence="9" key="2">
    <citation type="submission" date="2023-04" db="EMBL/GenBank/DDBJ databases">
        <authorList>
            <person name="Bruccoleri R.E."/>
            <person name="Oakeley E.J."/>
            <person name="Faust A.-M."/>
            <person name="Dessus-Babus S."/>
            <person name="Altorfer M."/>
            <person name="Burckhardt D."/>
            <person name="Oertli M."/>
            <person name="Naumann U."/>
            <person name="Petersen F."/>
            <person name="Wong J."/>
        </authorList>
    </citation>
    <scope>NUCLEOTIDE SEQUENCE</scope>
    <source>
        <strain evidence="9">GSM-AAB239-AS_SAM_17_03QT</strain>
        <tissue evidence="9">Leaf</tissue>
    </source>
</reference>
<gene>
    <name evidence="9" type="ORF">M6B38_289730</name>
</gene>
<dbReference type="Gene3D" id="1.10.10.60">
    <property type="entry name" value="Homeodomain-like"/>
    <property type="match status" value="1"/>
</dbReference>
<accession>A0AAX6HX63</accession>
<dbReference type="InterPro" id="IPR044822">
    <property type="entry name" value="Myb_DNA-bind_4"/>
</dbReference>
<evidence type="ECO:0000256" key="5">
    <source>
        <dbReference type="ARBA" id="ARBA00032092"/>
    </source>
</evidence>
<evidence type="ECO:0000256" key="1">
    <source>
        <dbReference type="ARBA" id="ARBA00004791"/>
    </source>
</evidence>
<evidence type="ECO:0000256" key="4">
    <source>
        <dbReference type="ARBA" id="ARBA00022975"/>
    </source>
</evidence>
<feature type="region of interest" description="Disordered" evidence="6">
    <location>
        <begin position="99"/>
        <end position="204"/>
    </location>
</feature>
<feature type="domain" description="Aspartate/glutamate/uridylate kinase" evidence="7">
    <location>
        <begin position="355"/>
        <end position="566"/>
    </location>
</feature>
<dbReference type="AlphaFoldDB" id="A0AAX6HX63"/>
<dbReference type="InterPro" id="IPR036393">
    <property type="entry name" value="AceGlu_kinase-like_sf"/>
</dbReference>
<dbReference type="FunFam" id="3.40.1160.10:FF:000028">
    <property type="entry name" value="Uridylate kinase isoform A"/>
    <property type="match status" value="1"/>
</dbReference>
<dbReference type="InterPro" id="IPR001048">
    <property type="entry name" value="Asp/Glu/Uridylate_kinase"/>
</dbReference>
<comment type="similarity">
    <text evidence="2">Belongs to the UMP kinase family.</text>
</comment>
<dbReference type="Proteomes" id="UP001140949">
    <property type="component" value="Unassembled WGS sequence"/>
</dbReference>
<comment type="pathway">
    <text evidence="1">Pyrimidine metabolism; CTP biosynthesis via de novo pathway; UDP from UMP (UMPK route): step 1/1.</text>
</comment>
<feature type="domain" description="Myb/SANT-like DNA-binding" evidence="8">
    <location>
        <begin position="205"/>
        <end position="297"/>
    </location>
</feature>
<dbReference type="CDD" id="cd04254">
    <property type="entry name" value="AAK_UMPK-PyrH-Ec"/>
    <property type="match status" value="1"/>
</dbReference>
<dbReference type="Pfam" id="PF00696">
    <property type="entry name" value="AA_kinase"/>
    <property type="match status" value="1"/>
</dbReference>
<dbReference type="PANTHER" id="PTHR42833">
    <property type="entry name" value="URIDYLATE KINASE"/>
    <property type="match status" value="1"/>
</dbReference>
<evidence type="ECO:0000256" key="2">
    <source>
        <dbReference type="ARBA" id="ARBA00007614"/>
    </source>
</evidence>
<sequence>MASCDDDFSLLGGDEAQSHHHHHQQQQAAVSFSSAAAAVNRYVPAAKGGRGGGVSGHPRNSLVSHHSVDAKVAAAVAGGAGEDHEGFGEAFVQADCFADEDPESNNNPFVSQHQHHDDEDGEDNNNGDKSRLLVTVPHQQHHHHHLQQPSSRPDPKRKDREDLSDDGESPSPYCYNSGGSATKKSRPAAAAAPSSSSGGDYRKDREEWSDSAIGCLLDAYTDKYVQLNRGNLRGRDWEDVATTVSERCDKQKSGKSVEQCKNKVDNLKKRYKVECQRLSSGSLPVSHWPWFKKMEQIVGSSSSTSKVATDDEKSPALAGSSVAAMRQVKRFSVAACASASLANNFNKKMSNPRWKRVVLKISGAALTGSGQQNVDPKVIMLIAREVAHASRVGVEVAIVVGGRNFFCGETWVTATGTDRATTYQIGMMASAMNSLLLQASLEKIGVETRVQTAFMMQEIAEPYIRRRAIRHLEKGRVVIFGGIGAGTGNPLFTTDTAAALRASEINAEAVLKGVNTDVVYECHSRNNSVDFEHISFRECASRGFTAMDMTAITFCEENNVPVVLFNFLEPGNISRALCGEQVGTLIDQSGRIS</sequence>
<feature type="compositionally biased region" description="Low complexity" evidence="6">
    <location>
        <begin position="187"/>
        <end position="197"/>
    </location>
</feature>
<dbReference type="FunFam" id="1.10.10.60:FF:000238">
    <property type="entry name" value="Aspartate/glutamate/uridylate kinase family protein"/>
    <property type="match status" value="1"/>
</dbReference>
<reference evidence="9" key="1">
    <citation type="journal article" date="2023" name="GigaByte">
        <title>Genome assembly of the bearded iris, Iris pallida Lam.</title>
        <authorList>
            <person name="Bruccoleri R.E."/>
            <person name="Oakeley E.J."/>
            <person name="Faust A.M.E."/>
            <person name="Altorfer M."/>
            <person name="Dessus-Babus S."/>
            <person name="Burckhardt D."/>
            <person name="Oertli M."/>
            <person name="Naumann U."/>
            <person name="Petersen F."/>
            <person name="Wong J."/>
        </authorList>
    </citation>
    <scope>NUCLEOTIDE SEQUENCE</scope>
    <source>
        <strain evidence="9">GSM-AAB239-AS_SAM_17_03QT</strain>
    </source>
</reference>
<dbReference type="Gene3D" id="3.40.1160.10">
    <property type="entry name" value="Acetylglutamate kinase-like"/>
    <property type="match status" value="1"/>
</dbReference>
<dbReference type="EMBL" id="JANAVB010006389">
    <property type="protein sequence ID" value="KAJ6845313.1"/>
    <property type="molecule type" value="Genomic_DNA"/>
</dbReference>
<feature type="region of interest" description="Disordered" evidence="6">
    <location>
        <begin position="1"/>
        <end position="32"/>
    </location>
</feature>
<evidence type="ECO:0000313" key="10">
    <source>
        <dbReference type="Proteomes" id="UP001140949"/>
    </source>
</evidence>
<name>A0AAX6HX63_IRIPA</name>
<dbReference type="PANTHER" id="PTHR42833:SF1">
    <property type="entry name" value="UMP KINASE"/>
    <property type="match status" value="1"/>
</dbReference>
<evidence type="ECO:0000259" key="8">
    <source>
        <dbReference type="Pfam" id="PF13837"/>
    </source>
</evidence>
<dbReference type="GO" id="GO:0006225">
    <property type="term" value="P:UDP biosynthetic process"/>
    <property type="evidence" value="ECO:0007669"/>
    <property type="project" value="TreeGrafter"/>
</dbReference>
<dbReference type="EC" id="2.7.4.22" evidence="3"/>
<proteinExistence type="inferred from homology"/>
<dbReference type="InterPro" id="IPR015963">
    <property type="entry name" value="Uridylate_kinase_bac"/>
</dbReference>
<keyword evidence="4" id="KW-0665">Pyrimidine biosynthesis</keyword>
<dbReference type="SUPFAM" id="SSF53633">
    <property type="entry name" value="Carbamate kinase-like"/>
    <property type="match status" value="1"/>
</dbReference>